<comment type="caution">
    <text evidence="2">The sequence shown here is derived from an EMBL/GenBank/DDBJ whole genome shotgun (WGS) entry which is preliminary data.</text>
</comment>
<feature type="compositionally biased region" description="Basic and acidic residues" evidence="1">
    <location>
        <begin position="48"/>
        <end position="57"/>
    </location>
</feature>
<organism evidence="2 3">
    <name type="scientific">Conoideocrella luteorostrata</name>
    <dbReference type="NCBI Taxonomy" id="1105319"/>
    <lineage>
        <taxon>Eukaryota</taxon>
        <taxon>Fungi</taxon>
        <taxon>Dikarya</taxon>
        <taxon>Ascomycota</taxon>
        <taxon>Pezizomycotina</taxon>
        <taxon>Sordariomycetes</taxon>
        <taxon>Hypocreomycetidae</taxon>
        <taxon>Hypocreales</taxon>
        <taxon>Clavicipitaceae</taxon>
        <taxon>Conoideocrella</taxon>
    </lineage>
</organism>
<evidence type="ECO:0000256" key="1">
    <source>
        <dbReference type="SAM" id="MobiDB-lite"/>
    </source>
</evidence>
<sequence>MAPQNEDLSISDQKRQDGSYPQTQAPVEAPPAISTSTATSPPGYEGRAVLDEKRQDGSRATPQASSPSSPPAIAGPSTAGPAEQIPSYDEATRSTGAVPTVDSPFNFPTTTQPPPSYEAHARAEANPSSSKQKPIAIPQLAPDDAAPFLAAYPPSLLAHGVTEQAWCSFLETVSAFLTAKVSDRAIAHAGDVGRSVSGLPVNYGKNLANHTISVGKQIAKEAKRFNVLGVVGGVIGGVISIPMHAVSGVVGTIFQIPATALAAAVKTPKTPLERAATYAAVASKDWLNSRGLHAVLLDTKQLAEMIHMSPNKFLEVASAGGKSSSSAAGTMCSLEQHVEKLKVLEEEVVLLNAKSLWLVLVPVVMEADESK</sequence>
<name>A0AAJ0CFZ7_9HYPO</name>
<evidence type="ECO:0000313" key="3">
    <source>
        <dbReference type="Proteomes" id="UP001251528"/>
    </source>
</evidence>
<reference evidence="2" key="1">
    <citation type="submission" date="2023-06" db="EMBL/GenBank/DDBJ databases">
        <title>Conoideocrella luteorostrata (Hypocreales: Clavicipitaceae), a potential biocontrol fungus for elongate hemlock scale in United States Christmas tree production areas.</title>
        <authorList>
            <person name="Barrett H."/>
            <person name="Lovett B."/>
            <person name="Macias A.M."/>
            <person name="Stajich J.E."/>
            <person name="Kasson M.T."/>
        </authorList>
    </citation>
    <scope>NUCLEOTIDE SEQUENCE</scope>
    <source>
        <strain evidence="2">ARSEF 14590</strain>
    </source>
</reference>
<keyword evidence="3" id="KW-1185">Reference proteome</keyword>
<dbReference type="EMBL" id="JASWJB010000379">
    <property type="protein sequence ID" value="KAK2590947.1"/>
    <property type="molecule type" value="Genomic_DNA"/>
</dbReference>
<dbReference type="AlphaFoldDB" id="A0AAJ0CFZ7"/>
<evidence type="ECO:0000313" key="2">
    <source>
        <dbReference type="EMBL" id="KAK2590947.1"/>
    </source>
</evidence>
<accession>A0AAJ0CFZ7</accession>
<gene>
    <name evidence="2" type="ORF">QQS21_011366</name>
</gene>
<feature type="region of interest" description="Disordered" evidence="1">
    <location>
        <begin position="1"/>
        <end position="134"/>
    </location>
</feature>
<feature type="compositionally biased region" description="Low complexity" evidence="1">
    <location>
        <begin position="58"/>
        <end position="82"/>
    </location>
</feature>
<proteinExistence type="predicted"/>
<feature type="compositionally biased region" description="Polar residues" evidence="1">
    <location>
        <begin position="1"/>
        <end position="11"/>
    </location>
</feature>
<protein>
    <submittedName>
        <fullName evidence="2">Uncharacterized protein</fullName>
    </submittedName>
</protein>
<dbReference type="Proteomes" id="UP001251528">
    <property type="component" value="Unassembled WGS sequence"/>
</dbReference>